<dbReference type="Proteomes" id="UP000042997">
    <property type="component" value="Unassembled WGS sequence"/>
</dbReference>
<dbReference type="Pfam" id="PF08148">
    <property type="entry name" value="DSHCT"/>
    <property type="match status" value="1"/>
</dbReference>
<proteinExistence type="predicted"/>
<accession>A0A098BGQ1</accession>
<dbReference type="EMBL" id="CCSD01000020">
    <property type="protein sequence ID" value="CDZ86886.1"/>
    <property type="molecule type" value="Genomic_DNA"/>
</dbReference>
<evidence type="ECO:0000313" key="3">
    <source>
        <dbReference type="Proteomes" id="UP000042997"/>
    </source>
</evidence>
<sequence>MWAGLSPAELAAVVSAVVYEARAEEGATEYGPTGPLRRALADTVRLCGQLRADEVRFKLPPTREPDPGFVDAIYTWVSTQSLTEALLAAGTAGRDLSAGDFVRWCRQVIDLLDQIRTGAVDPQLAKTAARAIGAIRRGVVAVDAA</sequence>
<name>A0A098BGQ1_9NOCA</name>
<dbReference type="InterPro" id="IPR012961">
    <property type="entry name" value="Ski2/MTR4_C"/>
</dbReference>
<evidence type="ECO:0000259" key="1">
    <source>
        <dbReference type="SMART" id="SM01142"/>
    </source>
</evidence>
<protein>
    <recommendedName>
        <fullName evidence="1">ATP-dependent RNA helicase Ski2/MTR4 C-terminal domain-containing protein</fullName>
    </recommendedName>
</protein>
<reference evidence="2 3" key="1">
    <citation type="journal article" date="2014" name="Genome Announc.">
        <title>Draft Genome Sequence of Propane- and Butane-Oxidizing Actinobacterium Rhodococcus ruber IEGM 231.</title>
        <authorList>
            <person name="Ivshina I.B."/>
            <person name="Kuyukina M.S."/>
            <person name="Krivoruchko A.V."/>
            <person name="Barbe V."/>
            <person name="Fischer C."/>
        </authorList>
    </citation>
    <scope>NUCLEOTIDE SEQUENCE [LARGE SCALE GENOMIC DNA]</scope>
</reference>
<gene>
    <name evidence="2" type="ORF">RHRU231_120001</name>
</gene>
<feature type="domain" description="ATP-dependent RNA helicase Ski2/MTR4 C-terminal" evidence="1">
    <location>
        <begin position="1"/>
        <end position="145"/>
    </location>
</feature>
<dbReference type="SMART" id="SM01142">
    <property type="entry name" value="DSHCT"/>
    <property type="match status" value="1"/>
</dbReference>
<dbReference type="eggNOG" id="COG4581">
    <property type="taxonomic scope" value="Bacteria"/>
</dbReference>
<dbReference type="Gene3D" id="1.10.3380.30">
    <property type="match status" value="1"/>
</dbReference>
<dbReference type="AlphaFoldDB" id="A0A098BGQ1"/>
<organism evidence="2 3">
    <name type="scientific">Rhodococcus ruber</name>
    <dbReference type="NCBI Taxonomy" id="1830"/>
    <lineage>
        <taxon>Bacteria</taxon>
        <taxon>Bacillati</taxon>
        <taxon>Actinomycetota</taxon>
        <taxon>Actinomycetes</taxon>
        <taxon>Mycobacteriales</taxon>
        <taxon>Nocardiaceae</taxon>
        <taxon>Rhodococcus</taxon>
    </lineage>
</organism>
<evidence type="ECO:0000313" key="2">
    <source>
        <dbReference type="EMBL" id="CDZ86886.1"/>
    </source>
</evidence>